<accession>A0A5J5I2N5</accession>
<evidence type="ECO:0000256" key="2">
    <source>
        <dbReference type="ARBA" id="ARBA00005914"/>
    </source>
</evidence>
<feature type="transmembrane region" description="Helical" evidence="8">
    <location>
        <begin position="142"/>
        <end position="166"/>
    </location>
</feature>
<feature type="transmembrane region" description="Helical" evidence="8">
    <location>
        <begin position="245"/>
        <end position="261"/>
    </location>
</feature>
<evidence type="ECO:0000256" key="3">
    <source>
        <dbReference type="ARBA" id="ARBA00022475"/>
    </source>
</evidence>
<dbReference type="PANTHER" id="PTHR10464">
    <property type="entry name" value="UREA TRANSPORTER"/>
    <property type="match status" value="1"/>
</dbReference>
<dbReference type="GO" id="GO:0005886">
    <property type="term" value="C:plasma membrane"/>
    <property type="evidence" value="ECO:0007669"/>
    <property type="project" value="UniProtKB-SubCell"/>
</dbReference>
<feature type="transmembrane region" description="Helical" evidence="8">
    <location>
        <begin position="216"/>
        <end position="233"/>
    </location>
</feature>
<dbReference type="GO" id="GO:0015204">
    <property type="term" value="F:urea transmembrane transporter activity"/>
    <property type="evidence" value="ECO:0007669"/>
    <property type="project" value="InterPro"/>
</dbReference>
<keyword evidence="5 8" id="KW-1133">Transmembrane helix</keyword>
<keyword evidence="6 8" id="KW-0472">Membrane</keyword>
<evidence type="ECO:0000256" key="6">
    <source>
        <dbReference type="ARBA" id="ARBA00023136"/>
    </source>
</evidence>
<dbReference type="Proteomes" id="UP000326671">
    <property type="component" value="Unassembled WGS sequence"/>
</dbReference>
<evidence type="ECO:0000313" key="9">
    <source>
        <dbReference type="EMBL" id="KAA9029464.1"/>
    </source>
</evidence>
<evidence type="ECO:0000256" key="8">
    <source>
        <dbReference type="SAM" id="Phobius"/>
    </source>
</evidence>
<feature type="transmembrane region" description="Helical" evidence="8">
    <location>
        <begin position="297"/>
        <end position="316"/>
    </location>
</feature>
<dbReference type="AlphaFoldDB" id="A0A5J5I2N5"/>
<dbReference type="InterPro" id="IPR004937">
    <property type="entry name" value="Urea_transporter"/>
</dbReference>
<dbReference type="EMBL" id="VYKL01000008">
    <property type="protein sequence ID" value="KAA9029464.1"/>
    <property type="molecule type" value="Genomic_DNA"/>
</dbReference>
<feature type="transmembrane region" description="Helical" evidence="8">
    <location>
        <begin position="85"/>
        <end position="103"/>
    </location>
</feature>
<dbReference type="PANTHER" id="PTHR10464:SF4">
    <property type="entry name" value="UREA TRANSPORTER"/>
    <property type="match status" value="1"/>
</dbReference>
<comment type="caution">
    <text evidence="9">The sequence shown here is derived from an EMBL/GenBank/DDBJ whole genome shotgun (WGS) entry which is preliminary data.</text>
</comment>
<feature type="transmembrane region" description="Helical" evidence="8">
    <location>
        <begin position="186"/>
        <end position="209"/>
    </location>
</feature>
<feature type="transmembrane region" description="Helical" evidence="8">
    <location>
        <begin position="21"/>
        <end position="38"/>
    </location>
</feature>
<comment type="subcellular location">
    <subcellularLocation>
        <location evidence="1">Cell membrane</location>
        <topology evidence="1">Multi-pass membrane protein</topology>
    </subcellularLocation>
</comment>
<evidence type="ECO:0000256" key="1">
    <source>
        <dbReference type="ARBA" id="ARBA00004651"/>
    </source>
</evidence>
<dbReference type="OrthoDB" id="279428at2"/>
<gene>
    <name evidence="9" type="ORF">F4V44_03150</name>
</gene>
<keyword evidence="10" id="KW-1185">Reference proteome</keyword>
<evidence type="ECO:0000256" key="5">
    <source>
        <dbReference type="ARBA" id="ARBA00022989"/>
    </source>
</evidence>
<comment type="similarity">
    <text evidence="2">Belongs to the urea transporter family.</text>
</comment>
<feature type="transmembrane region" description="Helical" evidence="8">
    <location>
        <begin position="268"/>
        <end position="291"/>
    </location>
</feature>
<dbReference type="PIRSF" id="PIRSF016502">
    <property type="entry name" value="Urea_transporter"/>
    <property type="match status" value="1"/>
</dbReference>
<keyword evidence="3" id="KW-1003">Cell membrane</keyword>
<name>A0A5J5I2N5_9BACI</name>
<feature type="site" description="Important for channel permeability" evidence="7">
    <location>
        <position position="299"/>
    </location>
</feature>
<feature type="transmembrane region" description="Helical" evidence="8">
    <location>
        <begin position="109"/>
        <end position="130"/>
    </location>
</feature>
<sequence>MTIKVIIMRTNRRSVFIKDKFFSFILASFKGISQVFLIEKVSTGLLILLAITISSYYLGIIALLSSLIGTLVAKLGGADENIINQGLFGYNSVVTGMALILFLKGPFAWLIALVGAAIAALFTAAMIHFMKRTEMPVLTFPYIALTWLILLSTYQLGNINIVSGLIPHDLQNLEINNEGIHFIDAIFNGISQIVFLENKISGLLLFVALFLAGRKLGCYAVIGSITAVMFSYALGGEHNLITEGLYGYNAILTLIAVSEVFNNNNRFALLLGIIAACLTIPITAGINIFLLPYGLPVLTMPFVLCSWIFLAVRKVFPNI</sequence>
<organism evidence="9 10">
    <name type="scientific">Niallia endozanthoxylica</name>
    <dbReference type="NCBI Taxonomy" id="2036016"/>
    <lineage>
        <taxon>Bacteria</taxon>
        <taxon>Bacillati</taxon>
        <taxon>Bacillota</taxon>
        <taxon>Bacilli</taxon>
        <taxon>Bacillales</taxon>
        <taxon>Bacillaceae</taxon>
        <taxon>Niallia</taxon>
    </lineage>
</organism>
<dbReference type="Gene3D" id="1.10.3430.10">
    <property type="entry name" value="Ammonium transporter AmtB like domains"/>
    <property type="match status" value="1"/>
</dbReference>
<dbReference type="InterPro" id="IPR029020">
    <property type="entry name" value="Ammonium/urea_transptr"/>
</dbReference>
<feature type="transmembrane region" description="Helical" evidence="8">
    <location>
        <begin position="44"/>
        <end position="73"/>
    </location>
</feature>
<keyword evidence="4 8" id="KW-0812">Transmembrane</keyword>
<proteinExistence type="inferred from homology"/>
<protein>
    <submittedName>
        <fullName evidence="9">Urea transporter</fullName>
    </submittedName>
</protein>
<evidence type="ECO:0000313" key="10">
    <source>
        <dbReference type="Proteomes" id="UP000326671"/>
    </source>
</evidence>
<reference evidence="9 10" key="1">
    <citation type="submission" date="2019-09" db="EMBL/GenBank/DDBJ databases">
        <title>Whole genome sequences of isolates from the Mars Exploration Rovers.</title>
        <authorList>
            <person name="Seuylemezian A."/>
            <person name="Vaishampayan P."/>
        </authorList>
    </citation>
    <scope>NUCLEOTIDE SEQUENCE [LARGE SCALE GENOMIC DNA]</scope>
    <source>
        <strain evidence="9 10">MER_TA_151</strain>
    </source>
</reference>
<evidence type="ECO:0000256" key="7">
    <source>
        <dbReference type="PIRSR" id="PIRSR016502-1"/>
    </source>
</evidence>
<dbReference type="Pfam" id="PF03253">
    <property type="entry name" value="UT"/>
    <property type="match status" value="1"/>
</dbReference>
<evidence type="ECO:0000256" key="4">
    <source>
        <dbReference type="ARBA" id="ARBA00022692"/>
    </source>
</evidence>